<keyword evidence="14" id="KW-1185">Reference proteome</keyword>
<keyword evidence="6" id="KW-0902">Two-component regulatory system</keyword>
<reference evidence="14" key="1">
    <citation type="journal article" date="2019" name="Int. J. Syst. Evol. Microbiol.">
        <title>The Global Catalogue of Microorganisms (GCM) 10K type strain sequencing project: providing services to taxonomists for standard genome sequencing and annotation.</title>
        <authorList>
            <consortium name="The Broad Institute Genomics Platform"/>
            <consortium name="The Broad Institute Genome Sequencing Center for Infectious Disease"/>
            <person name="Wu L."/>
            <person name="Ma J."/>
        </authorList>
    </citation>
    <scope>NUCLEOTIDE SEQUENCE [LARGE SCALE GENOMIC DNA]</scope>
    <source>
        <strain evidence="14">CGMCC 4.7466</strain>
    </source>
</reference>
<dbReference type="SMART" id="SM00388">
    <property type="entry name" value="HisKA"/>
    <property type="match status" value="1"/>
</dbReference>
<dbReference type="InterPro" id="IPR011006">
    <property type="entry name" value="CheY-like_superfamily"/>
</dbReference>
<comment type="catalytic activity">
    <reaction evidence="1">
        <text>ATP + protein L-histidine = ADP + protein N-phospho-L-histidine.</text>
        <dbReference type="EC" id="2.7.13.3"/>
    </reaction>
</comment>
<dbReference type="SUPFAM" id="SSF52172">
    <property type="entry name" value="CheY-like"/>
    <property type="match status" value="1"/>
</dbReference>
<dbReference type="SUPFAM" id="SSF55781">
    <property type="entry name" value="GAF domain-like"/>
    <property type="match status" value="1"/>
</dbReference>
<evidence type="ECO:0000259" key="12">
    <source>
        <dbReference type="PROSITE" id="PS50113"/>
    </source>
</evidence>
<evidence type="ECO:0000256" key="7">
    <source>
        <dbReference type="PROSITE-ProRule" id="PRU00169"/>
    </source>
</evidence>
<dbReference type="InterPro" id="IPR035965">
    <property type="entry name" value="PAS-like_dom_sf"/>
</dbReference>
<dbReference type="PROSITE" id="PS50113">
    <property type="entry name" value="PAC"/>
    <property type="match status" value="2"/>
</dbReference>
<dbReference type="Gene3D" id="3.40.50.2300">
    <property type="match status" value="1"/>
</dbReference>
<evidence type="ECO:0000256" key="6">
    <source>
        <dbReference type="ARBA" id="ARBA00023012"/>
    </source>
</evidence>
<dbReference type="Gene3D" id="3.30.565.10">
    <property type="entry name" value="Histidine kinase-like ATPase, C-terminal domain"/>
    <property type="match status" value="1"/>
</dbReference>
<dbReference type="SMART" id="SM00086">
    <property type="entry name" value="PAC"/>
    <property type="match status" value="5"/>
</dbReference>
<dbReference type="PROSITE" id="PS50109">
    <property type="entry name" value="HIS_KIN"/>
    <property type="match status" value="1"/>
</dbReference>
<dbReference type="InterPro" id="IPR013655">
    <property type="entry name" value="PAS_fold_3"/>
</dbReference>
<dbReference type="SMART" id="SM00065">
    <property type="entry name" value="GAF"/>
    <property type="match status" value="1"/>
</dbReference>
<dbReference type="PANTHER" id="PTHR45339:SF1">
    <property type="entry name" value="HYBRID SIGNAL TRANSDUCTION HISTIDINE KINASE J"/>
    <property type="match status" value="1"/>
</dbReference>
<dbReference type="EC" id="2.7.13.3" evidence="2"/>
<dbReference type="InterPro" id="IPR003594">
    <property type="entry name" value="HATPase_dom"/>
</dbReference>
<organism evidence="13 14">
    <name type="scientific">Negadavirga shengliensis</name>
    <dbReference type="NCBI Taxonomy" id="1389218"/>
    <lineage>
        <taxon>Bacteria</taxon>
        <taxon>Pseudomonadati</taxon>
        <taxon>Bacteroidota</taxon>
        <taxon>Cytophagia</taxon>
        <taxon>Cytophagales</taxon>
        <taxon>Cyclobacteriaceae</taxon>
        <taxon>Negadavirga</taxon>
    </lineage>
</organism>
<dbReference type="InterPro" id="IPR005467">
    <property type="entry name" value="His_kinase_dom"/>
</dbReference>
<dbReference type="Pfam" id="PF01590">
    <property type="entry name" value="GAF"/>
    <property type="match status" value="1"/>
</dbReference>
<dbReference type="InterPro" id="IPR000700">
    <property type="entry name" value="PAS-assoc_C"/>
</dbReference>
<dbReference type="RefSeq" id="WP_377064721.1">
    <property type="nucleotide sequence ID" value="NZ_JBHSJJ010000006.1"/>
</dbReference>
<feature type="coiled-coil region" evidence="8">
    <location>
        <begin position="915"/>
        <end position="942"/>
    </location>
</feature>
<dbReference type="Gene3D" id="3.30.450.20">
    <property type="entry name" value="PAS domain"/>
    <property type="match status" value="5"/>
</dbReference>
<dbReference type="CDD" id="cd00082">
    <property type="entry name" value="HisKA"/>
    <property type="match status" value="1"/>
</dbReference>
<dbReference type="PRINTS" id="PR00344">
    <property type="entry name" value="BCTRLSENSOR"/>
</dbReference>
<dbReference type="SMART" id="SM00448">
    <property type="entry name" value="REC"/>
    <property type="match status" value="1"/>
</dbReference>
<keyword evidence="3 7" id="KW-0597">Phosphoprotein</keyword>
<evidence type="ECO:0000259" key="10">
    <source>
        <dbReference type="PROSITE" id="PS50110"/>
    </source>
</evidence>
<feature type="domain" description="Response regulatory" evidence="10">
    <location>
        <begin position="1193"/>
        <end position="1312"/>
    </location>
</feature>
<dbReference type="Pfam" id="PF00072">
    <property type="entry name" value="Response_reg"/>
    <property type="match status" value="1"/>
</dbReference>
<gene>
    <name evidence="13" type="ORF">ACFPFU_11825</name>
</gene>
<evidence type="ECO:0000256" key="4">
    <source>
        <dbReference type="ARBA" id="ARBA00022679"/>
    </source>
</evidence>
<dbReference type="SMART" id="SM00091">
    <property type="entry name" value="PAS"/>
    <property type="match status" value="3"/>
</dbReference>
<name>A0ABV9T1N7_9BACT</name>
<dbReference type="Pfam" id="PF00512">
    <property type="entry name" value="HisKA"/>
    <property type="match status" value="1"/>
</dbReference>
<dbReference type="InterPro" id="IPR036890">
    <property type="entry name" value="HATPase_C_sf"/>
</dbReference>
<dbReference type="Pfam" id="PF02518">
    <property type="entry name" value="HATPase_c"/>
    <property type="match status" value="1"/>
</dbReference>
<evidence type="ECO:0000256" key="3">
    <source>
        <dbReference type="ARBA" id="ARBA00022553"/>
    </source>
</evidence>
<dbReference type="PROSITE" id="PS50112">
    <property type="entry name" value="PAS"/>
    <property type="match status" value="1"/>
</dbReference>
<dbReference type="SUPFAM" id="SSF55785">
    <property type="entry name" value="PYP-like sensor domain (PAS domain)"/>
    <property type="match status" value="5"/>
</dbReference>
<accession>A0ABV9T1N7</accession>
<dbReference type="SUPFAM" id="SSF55874">
    <property type="entry name" value="ATPase domain of HSP90 chaperone/DNA topoisomerase II/histidine kinase"/>
    <property type="match status" value="1"/>
</dbReference>
<proteinExistence type="predicted"/>
<evidence type="ECO:0000256" key="5">
    <source>
        <dbReference type="ARBA" id="ARBA00022777"/>
    </source>
</evidence>
<dbReference type="NCBIfam" id="TIGR00229">
    <property type="entry name" value="sensory_box"/>
    <property type="match status" value="2"/>
</dbReference>
<dbReference type="InterPro" id="IPR001789">
    <property type="entry name" value="Sig_transdc_resp-reg_receiver"/>
</dbReference>
<comment type="caution">
    <text evidence="13">The sequence shown here is derived from an EMBL/GenBank/DDBJ whole genome shotgun (WGS) entry which is preliminary data.</text>
</comment>
<dbReference type="Gene3D" id="1.10.287.130">
    <property type="match status" value="1"/>
</dbReference>
<dbReference type="EMBL" id="JBHSJJ010000006">
    <property type="protein sequence ID" value="MFC4872379.1"/>
    <property type="molecule type" value="Genomic_DNA"/>
</dbReference>
<dbReference type="PROSITE" id="PS50110">
    <property type="entry name" value="RESPONSE_REGULATORY"/>
    <property type="match status" value="1"/>
</dbReference>
<keyword evidence="4" id="KW-0808">Transferase</keyword>
<dbReference type="InterPro" id="IPR001610">
    <property type="entry name" value="PAC"/>
</dbReference>
<dbReference type="Pfam" id="PF08447">
    <property type="entry name" value="PAS_3"/>
    <property type="match status" value="2"/>
</dbReference>
<evidence type="ECO:0000259" key="9">
    <source>
        <dbReference type="PROSITE" id="PS50109"/>
    </source>
</evidence>
<evidence type="ECO:0000313" key="14">
    <source>
        <dbReference type="Proteomes" id="UP001595818"/>
    </source>
</evidence>
<dbReference type="InterPro" id="IPR000014">
    <property type="entry name" value="PAS"/>
</dbReference>
<evidence type="ECO:0000256" key="1">
    <source>
        <dbReference type="ARBA" id="ARBA00000085"/>
    </source>
</evidence>
<dbReference type="InterPro" id="IPR003661">
    <property type="entry name" value="HisK_dim/P_dom"/>
</dbReference>
<feature type="domain" description="PAC" evidence="12">
    <location>
        <begin position="632"/>
        <end position="684"/>
    </location>
</feature>
<dbReference type="SMART" id="SM00387">
    <property type="entry name" value="HATPase_c"/>
    <property type="match status" value="1"/>
</dbReference>
<dbReference type="Gene3D" id="3.30.450.40">
    <property type="match status" value="1"/>
</dbReference>
<protein>
    <recommendedName>
        <fullName evidence="2">histidine kinase</fullName>
        <ecNumber evidence="2">2.7.13.3</ecNumber>
    </recommendedName>
</protein>
<evidence type="ECO:0000259" key="11">
    <source>
        <dbReference type="PROSITE" id="PS50112"/>
    </source>
</evidence>
<dbReference type="Proteomes" id="UP001595818">
    <property type="component" value="Unassembled WGS sequence"/>
</dbReference>
<evidence type="ECO:0000256" key="8">
    <source>
        <dbReference type="SAM" id="Coils"/>
    </source>
</evidence>
<sequence>MEVGLQSGLDYSNSNSQELLLVFNEENIIFSEGEWSFLSSKVNRWEDCLRAFPDAEEDIRVFFKDKTKPYYFSVHQSSFLPGWQIKVEGKQIKGNGKICCVTGTFQNGRMAVKNILRTDPAEEREYLNQAESLLHRKIEFERMINWVSTCFLNASDENWDEIFRNALSMLGYSQNADRANFFVVHENIKLLECVFEWTKTSLPVNKKIYQSLNYAGEERFIEELCSKRVRIISDLEKLPDEFVFEKFVARKFGVKAFIAVPIFAENKLLGLYALSCEKENPEWEDGRRDEYILRQFSDVFGAALVNRSTKSKLFRNERLLSSTELLAKSGSWRFNNPDRHIYFSKGINSIFELDEDLEVLSLREFFNLIPVKDKEKVKSKVQKAINKLKTVSGEFVFTNKKGKEKHIAYSLQVNQLSPKNNLEVFGYCTDISEKKTVEKRLLLESQILAQVNEPIYVTDLGLQVIYMNEAAITAGNAESTLKRIGDLFRIVDGKSFDILTQRPVKDGISMEVLSILDRSGNIEPYEVSTKPIQNTDGERIGYSFVIRNLTPKIEREEIARKAKIIVENSPAVLFAVEPGQNYRFTYVTENIDQFGYQADMILSDVASINDWIHPDDAGCFQRDWAADDGKQYSREYRIITAGGEIRWVEDKIRPVYDQNGKIILLEGMLQDVTERKKDRQEIENIKNRYRVLASNIPFTNVFLIDKNLKYLVTEGPNFKYWGLDKSYFEGKTIYEAHTTNLTEIAPVVDEALKKKCTISKLLHYMNRVYELTAKPIFYGGELEYILGIVRDISEEYMAKKELKRSEIKYRNLVEESTEIIFSVTAQLELSYVSPNIKQFLGYETFEFTCGDFTDFLHPEDAKTLLQKNESPISYFENNPVFEVRLRHKKGHYRVFSSSGKVIRDEKGEVRYYTGIARDITKLKNAQNELLKAKEKAEQALNAKSQFLSVMSHEIRTPMNAVIGLSHLLLEDNPREDQLENLRTLQFSAENLLGLINDILDFNKIDSGKLELENVPFEPKNIINKIIRSYTYQLRGKDLSIIFDEAPGIPETVVGDPVRIAQILNNLISNAIKFTDKGYVKISLSAPRQSDKEVTFRFAVQDTGIGIAKNKIKRIFEAFTQASSDTTRKYGGTGLGLAIVKKLVKLFGTEIHLQSKVGKGSTFWFDINFEKHERVLEKLQSAQQDVTANLGLKRILVAEDNHVNQILLKKYLSKWGVGDIHFAENGKMALELFFQNDFDLVLLDLQMPEVDGFEVAKVIRKLDIVSKRNIPIIALTASSLIEVRDQLDEAGMDDFISKPFTPENLYGKIIKYL</sequence>
<dbReference type="PANTHER" id="PTHR45339">
    <property type="entry name" value="HYBRID SIGNAL TRANSDUCTION HISTIDINE KINASE J"/>
    <property type="match status" value="1"/>
</dbReference>
<dbReference type="SUPFAM" id="SSF47384">
    <property type="entry name" value="Homodimeric domain of signal transducing histidine kinase"/>
    <property type="match status" value="1"/>
</dbReference>
<feature type="domain" description="PAS" evidence="11">
    <location>
        <begin position="805"/>
        <end position="866"/>
    </location>
</feature>
<feature type="domain" description="PAC" evidence="12">
    <location>
        <begin position="879"/>
        <end position="931"/>
    </location>
</feature>
<keyword evidence="5" id="KW-0418">Kinase</keyword>
<evidence type="ECO:0000313" key="13">
    <source>
        <dbReference type="EMBL" id="MFC4872379.1"/>
    </source>
</evidence>
<dbReference type="InterPro" id="IPR004358">
    <property type="entry name" value="Sig_transdc_His_kin-like_C"/>
</dbReference>
<dbReference type="CDD" id="cd16922">
    <property type="entry name" value="HATPase_EvgS-ArcB-TorS-like"/>
    <property type="match status" value="1"/>
</dbReference>
<dbReference type="InterPro" id="IPR036097">
    <property type="entry name" value="HisK_dim/P_sf"/>
</dbReference>
<dbReference type="InterPro" id="IPR029016">
    <property type="entry name" value="GAF-like_dom_sf"/>
</dbReference>
<feature type="modified residue" description="4-aspartylphosphate" evidence="7">
    <location>
        <position position="1243"/>
    </location>
</feature>
<feature type="domain" description="Histidine kinase" evidence="9">
    <location>
        <begin position="949"/>
        <end position="1170"/>
    </location>
</feature>
<dbReference type="Pfam" id="PF13426">
    <property type="entry name" value="PAS_9"/>
    <property type="match status" value="2"/>
</dbReference>
<dbReference type="CDD" id="cd17546">
    <property type="entry name" value="REC_hyHK_CKI1_RcsC-like"/>
    <property type="match status" value="1"/>
</dbReference>
<dbReference type="CDD" id="cd00130">
    <property type="entry name" value="PAS"/>
    <property type="match status" value="2"/>
</dbReference>
<keyword evidence="8" id="KW-0175">Coiled coil</keyword>
<dbReference type="InterPro" id="IPR003018">
    <property type="entry name" value="GAF"/>
</dbReference>
<evidence type="ECO:0000256" key="2">
    <source>
        <dbReference type="ARBA" id="ARBA00012438"/>
    </source>
</evidence>